<dbReference type="SUPFAM" id="SSF55729">
    <property type="entry name" value="Acyl-CoA N-acyltransferases (Nat)"/>
    <property type="match status" value="1"/>
</dbReference>
<name>A0A6P5EAD4_ANACO</name>
<dbReference type="Pfam" id="PF00583">
    <property type="entry name" value="Acetyltransf_1"/>
    <property type="match status" value="1"/>
</dbReference>
<dbReference type="AlphaFoldDB" id="A0A6P5EAD4"/>
<feature type="domain" description="N-acetyltransferase" evidence="2">
    <location>
        <begin position="127"/>
        <end position="278"/>
    </location>
</feature>
<dbReference type="Gramene" id="Aco011278.1.mrna1">
    <property type="protein sequence ID" value="Aco011278.1.mrna1"/>
    <property type="gene ID" value="Aco011278.1.path1"/>
</dbReference>
<protein>
    <submittedName>
        <fullName evidence="4">Uncharacterized protein LOC109703866</fullName>
    </submittedName>
</protein>
<organism evidence="3 4">
    <name type="scientific">Ananas comosus</name>
    <name type="common">Pineapple</name>
    <name type="synonym">Ananas ananas</name>
    <dbReference type="NCBI Taxonomy" id="4615"/>
    <lineage>
        <taxon>Eukaryota</taxon>
        <taxon>Viridiplantae</taxon>
        <taxon>Streptophyta</taxon>
        <taxon>Embryophyta</taxon>
        <taxon>Tracheophyta</taxon>
        <taxon>Spermatophyta</taxon>
        <taxon>Magnoliopsida</taxon>
        <taxon>Liliopsida</taxon>
        <taxon>Poales</taxon>
        <taxon>Bromeliaceae</taxon>
        <taxon>Bromelioideae</taxon>
        <taxon>Ananas</taxon>
    </lineage>
</organism>
<dbReference type="GO" id="GO:0008080">
    <property type="term" value="F:N-acetyltransferase activity"/>
    <property type="evidence" value="ECO:0007669"/>
    <property type="project" value="TreeGrafter"/>
</dbReference>
<evidence type="ECO:0000313" key="4">
    <source>
        <dbReference type="RefSeq" id="XP_020080214.1"/>
    </source>
</evidence>
<evidence type="ECO:0000259" key="2">
    <source>
        <dbReference type="PROSITE" id="PS51186"/>
    </source>
</evidence>
<evidence type="ECO:0000256" key="1">
    <source>
        <dbReference type="SAM" id="MobiDB-lite"/>
    </source>
</evidence>
<gene>
    <name evidence="4" type="primary">LOC109703866</name>
</gene>
<dbReference type="Gene3D" id="3.40.630.30">
    <property type="match status" value="1"/>
</dbReference>
<dbReference type="GO" id="GO:0031415">
    <property type="term" value="C:NatA complex"/>
    <property type="evidence" value="ECO:0007669"/>
    <property type="project" value="TreeGrafter"/>
</dbReference>
<dbReference type="InterPro" id="IPR051556">
    <property type="entry name" value="N-term/lysine_N-AcTrnsfr"/>
</dbReference>
<feature type="region of interest" description="Disordered" evidence="1">
    <location>
        <begin position="1"/>
        <end position="33"/>
    </location>
</feature>
<dbReference type="OrthoDB" id="1912023at2759"/>
<dbReference type="GO" id="GO:0007064">
    <property type="term" value="P:mitotic sister chromatid cohesion"/>
    <property type="evidence" value="ECO:0007669"/>
    <property type="project" value="TreeGrafter"/>
</dbReference>
<dbReference type="CDD" id="cd04301">
    <property type="entry name" value="NAT_SF"/>
    <property type="match status" value="1"/>
</dbReference>
<proteinExistence type="predicted"/>
<accession>A0A6P5EAD4</accession>
<sequence length="292" mass="32794">MASMGANPRAQFLSTGASPNPLHIPKSPPPLNPTKPAKLWPNSRSFSKFVRFGSWVSPSFSGNQRWSGVLGRWGEEVGGRDHDGYLVREFGWGVRRLDETREEMWGVAAVQAEAFHAPIAFYNDLFYEFFKAEVFSALIYKLRNSPPDRYACLVAESVSKSDSPQETALGLVGVVDVTVQQDRDVLSHLEGAEEYIYVSGIAVLQKFRRKKIATVLLKACDAVSLVWGYDYLALRAYEDDSAARSLYANAGYKVVSKDPFWVTFFGKKRRVLMIKQSAFDDRIQPGSFSCFF</sequence>
<dbReference type="InterPro" id="IPR000182">
    <property type="entry name" value="GNAT_dom"/>
</dbReference>
<dbReference type="RefSeq" id="XP_020080214.1">
    <property type="nucleotide sequence ID" value="XM_020224625.1"/>
</dbReference>
<dbReference type="PANTHER" id="PTHR42919:SF20">
    <property type="entry name" value="GCN5-RELATED N-ACETYLTRANSFERASE 10, CHLOROPLASTIC"/>
    <property type="match status" value="1"/>
</dbReference>
<dbReference type="PROSITE" id="PS51186">
    <property type="entry name" value="GNAT"/>
    <property type="match status" value="1"/>
</dbReference>
<dbReference type="GeneID" id="109703866"/>
<keyword evidence="3" id="KW-1185">Reference proteome</keyword>
<dbReference type="Proteomes" id="UP000515123">
    <property type="component" value="Linkage group 1"/>
</dbReference>
<reference evidence="4" key="2">
    <citation type="submission" date="2025-08" db="UniProtKB">
        <authorList>
            <consortium name="RefSeq"/>
        </authorList>
    </citation>
    <scope>IDENTIFICATION</scope>
    <source>
        <tissue evidence="4">Leaf</tissue>
    </source>
</reference>
<evidence type="ECO:0000313" key="3">
    <source>
        <dbReference type="Proteomes" id="UP000515123"/>
    </source>
</evidence>
<dbReference type="PANTHER" id="PTHR42919">
    <property type="entry name" value="N-ALPHA-ACETYLTRANSFERASE"/>
    <property type="match status" value="1"/>
</dbReference>
<dbReference type="InterPro" id="IPR016181">
    <property type="entry name" value="Acyl_CoA_acyltransferase"/>
</dbReference>
<reference evidence="3" key="1">
    <citation type="journal article" date="2015" name="Nat. Genet.">
        <title>The pineapple genome and the evolution of CAM photosynthesis.</title>
        <authorList>
            <person name="Ming R."/>
            <person name="VanBuren R."/>
            <person name="Wai C.M."/>
            <person name="Tang H."/>
            <person name="Schatz M.C."/>
            <person name="Bowers J.E."/>
            <person name="Lyons E."/>
            <person name="Wang M.L."/>
            <person name="Chen J."/>
            <person name="Biggers E."/>
            <person name="Zhang J."/>
            <person name="Huang L."/>
            <person name="Zhang L."/>
            <person name="Miao W."/>
            <person name="Zhang J."/>
            <person name="Ye Z."/>
            <person name="Miao C."/>
            <person name="Lin Z."/>
            <person name="Wang H."/>
            <person name="Zhou H."/>
            <person name="Yim W.C."/>
            <person name="Priest H.D."/>
            <person name="Zheng C."/>
            <person name="Woodhouse M."/>
            <person name="Edger P.P."/>
            <person name="Guyot R."/>
            <person name="Guo H.B."/>
            <person name="Guo H."/>
            <person name="Zheng G."/>
            <person name="Singh R."/>
            <person name="Sharma A."/>
            <person name="Min X."/>
            <person name="Zheng Y."/>
            <person name="Lee H."/>
            <person name="Gurtowski J."/>
            <person name="Sedlazeck F.J."/>
            <person name="Harkess A."/>
            <person name="McKain M.R."/>
            <person name="Liao Z."/>
            <person name="Fang J."/>
            <person name="Liu J."/>
            <person name="Zhang X."/>
            <person name="Zhang Q."/>
            <person name="Hu W."/>
            <person name="Qin Y."/>
            <person name="Wang K."/>
            <person name="Chen L.Y."/>
            <person name="Shirley N."/>
            <person name="Lin Y.R."/>
            <person name="Liu L.Y."/>
            <person name="Hernandez A.G."/>
            <person name="Wright C.L."/>
            <person name="Bulone V."/>
            <person name="Tuskan G.A."/>
            <person name="Heath K."/>
            <person name="Zee F."/>
            <person name="Moore P.H."/>
            <person name="Sunkar R."/>
            <person name="Leebens-Mack J.H."/>
            <person name="Mockler T."/>
            <person name="Bennetzen J.L."/>
            <person name="Freeling M."/>
            <person name="Sankoff D."/>
            <person name="Paterson A.H."/>
            <person name="Zhu X."/>
            <person name="Yang X."/>
            <person name="Smith J.A."/>
            <person name="Cushman J.C."/>
            <person name="Paull R.E."/>
            <person name="Yu Q."/>
        </authorList>
    </citation>
    <scope>NUCLEOTIDE SEQUENCE [LARGE SCALE GENOMIC DNA]</scope>
    <source>
        <strain evidence="3">cv. F153</strain>
    </source>
</reference>